<gene>
    <name evidence="1" type="ORF">SCHCODRAFT_85807</name>
</gene>
<dbReference type="Proteomes" id="UP000007431">
    <property type="component" value="Unassembled WGS sequence"/>
</dbReference>
<dbReference type="InParanoid" id="D8QD03"/>
<dbReference type="HOGENOM" id="CLU_2612498_0_0_1"/>
<keyword evidence="2" id="KW-1185">Reference proteome</keyword>
<dbReference type="EMBL" id="GL377309">
    <property type="protein sequence ID" value="EFI95021.1"/>
    <property type="molecule type" value="Genomic_DNA"/>
</dbReference>
<evidence type="ECO:0000313" key="1">
    <source>
        <dbReference type="EMBL" id="EFI95021.1"/>
    </source>
</evidence>
<evidence type="ECO:0000313" key="2">
    <source>
        <dbReference type="Proteomes" id="UP000007431"/>
    </source>
</evidence>
<proteinExistence type="predicted"/>
<reference evidence="1 2" key="1">
    <citation type="journal article" date="2010" name="Nat. Biotechnol.">
        <title>Genome sequence of the model mushroom Schizophyllum commune.</title>
        <authorList>
            <person name="Ohm R.A."/>
            <person name="de Jong J.F."/>
            <person name="Lugones L.G."/>
            <person name="Aerts A."/>
            <person name="Kothe E."/>
            <person name="Stajich J.E."/>
            <person name="de Vries R.P."/>
            <person name="Record E."/>
            <person name="Levasseur A."/>
            <person name="Baker S.E."/>
            <person name="Bartholomew K.A."/>
            <person name="Coutinho P.M."/>
            <person name="Erdmann S."/>
            <person name="Fowler T.J."/>
            <person name="Gathman A.C."/>
            <person name="Lombard V."/>
            <person name="Henrissat B."/>
            <person name="Knabe N."/>
            <person name="Kuees U."/>
            <person name="Lilly W.W."/>
            <person name="Lindquist E."/>
            <person name="Lucas S."/>
            <person name="Magnuson J.K."/>
            <person name="Piumi F."/>
            <person name="Raudaskoski M."/>
            <person name="Salamov A."/>
            <person name="Schmutz J."/>
            <person name="Schwarze F.W.M.R."/>
            <person name="vanKuyk P.A."/>
            <person name="Horton J.S."/>
            <person name="Grigoriev I.V."/>
            <person name="Woesten H.A.B."/>
        </authorList>
    </citation>
    <scope>NUCLEOTIDE SEQUENCE [LARGE SCALE GENOMIC DNA]</scope>
    <source>
        <strain evidence="2">H4-8 / FGSC 9210</strain>
    </source>
</reference>
<name>D8QD03_SCHCM</name>
<accession>D8QD03</accession>
<dbReference type="AlphaFoldDB" id="D8QD03"/>
<sequence length="93" mass="9705">MDADLVIEVAQADAYVKGDQYAKFTEPYDSFVVSPGQTGNSGRFGHVLLTKGALGSLGIIPLGYLDIKSAITARVDSGGYQSASSSFGVILDD</sequence>
<protein>
    <submittedName>
        <fullName evidence="1">Expressed protein</fullName>
    </submittedName>
</protein>
<organism evidence="2">
    <name type="scientific">Schizophyllum commune (strain H4-8 / FGSC 9210)</name>
    <name type="common">Split gill fungus</name>
    <dbReference type="NCBI Taxonomy" id="578458"/>
    <lineage>
        <taxon>Eukaryota</taxon>
        <taxon>Fungi</taxon>
        <taxon>Dikarya</taxon>
        <taxon>Basidiomycota</taxon>
        <taxon>Agaricomycotina</taxon>
        <taxon>Agaricomycetes</taxon>
        <taxon>Agaricomycetidae</taxon>
        <taxon>Agaricales</taxon>
        <taxon>Schizophyllaceae</taxon>
        <taxon>Schizophyllum</taxon>
    </lineage>
</organism>